<evidence type="ECO:0000313" key="2">
    <source>
        <dbReference type="Proteomes" id="UP000293846"/>
    </source>
</evidence>
<dbReference type="EMBL" id="SJTH01000014">
    <property type="protein sequence ID" value="TCJ03670.1"/>
    <property type="molecule type" value="Genomic_DNA"/>
</dbReference>
<dbReference type="OrthoDB" id="1778393at2"/>
<protein>
    <submittedName>
        <fullName evidence="1">DUF4003 family protein</fullName>
    </submittedName>
</protein>
<organism evidence="1 2">
    <name type="scientific">Cytobacillus praedii</name>
    <dbReference type="NCBI Taxonomy" id="1742358"/>
    <lineage>
        <taxon>Bacteria</taxon>
        <taxon>Bacillati</taxon>
        <taxon>Bacillota</taxon>
        <taxon>Bacilli</taxon>
        <taxon>Bacillales</taxon>
        <taxon>Bacillaceae</taxon>
        <taxon>Cytobacillus</taxon>
    </lineage>
</organism>
<dbReference type="Proteomes" id="UP000293846">
    <property type="component" value="Unassembled WGS sequence"/>
</dbReference>
<comment type="caution">
    <text evidence="1">The sequence shown here is derived from an EMBL/GenBank/DDBJ whole genome shotgun (WGS) entry which is preliminary data.</text>
</comment>
<sequence>MEKRLLEENIEVLRRAAGNWMDRRLVLMTAAQFAAKGKKIDGQAFIKVSDLVKSSASMFSPLRGIHFPMTGLIMAKDSHPEVEISRLHQNYQILRKANMRSSAFTYIAAFLLDDDMDASRINAIYEEMKKHHRFLTSYDDYPAAVIIAKRDGRVNELIEISERYYRGLNDKGLWKGNNLQFLANMLVMCGDFQHELVRDVIYAKEELIRRGLKVKDIHYPALGVIALTGRVKEAASIAVKLSEMKEFKWYKEMAITVAATFVSQDYIDASAELTTAIHAMIQAQQASAAAATAAAAAAAAASSGS</sequence>
<gene>
    <name evidence="1" type="ORF">E0Y62_12960</name>
</gene>
<name>A0A4R1AV75_9BACI</name>
<dbReference type="AlphaFoldDB" id="A0A4R1AV75"/>
<keyword evidence="2" id="KW-1185">Reference proteome</keyword>
<accession>A0A4R1AV75</accession>
<dbReference type="STRING" id="1742358.GCA_001439605_02722"/>
<dbReference type="RefSeq" id="WP_131237165.1">
    <property type="nucleotide sequence ID" value="NZ_SJTH01000014.1"/>
</dbReference>
<dbReference type="Pfam" id="PF13170">
    <property type="entry name" value="DUF4003"/>
    <property type="match status" value="1"/>
</dbReference>
<dbReference type="InterPro" id="IPR025062">
    <property type="entry name" value="DUF4003"/>
</dbReference>
<reference evidence="1 2" key="1">
    <citation type="submission" date="2019-03" db="EMBL/GenBank/DDBJ databases">
        <authorList>
            <person name="Jensen L."/>
            <person name="Storgaard J."/>
            <person name="Sulaj E."/>
            <person name="Schramm A."/>
            <person name="Marshall I.P.G."/>
        </authorList>
    </citation>
    <scope>NUCLEOTIDE SEQUENCE [LARGE SCALE GENOMIC DNA]</scope>
    <source>
        <strain evidence="1 2">2017H2G3</strain>
    </source>
</reference>
<proteinExistence type="predicted"/>
<evidence type="ECO:0000313" key="1">
    <source>
        <dbReference type="EMBL" id="TCJ03670.1"/>
    </source>
</evidence>